<reference evidence="2" key="1">
    <citation type="submission" date="2018-11" db="EMBL/GenBank/DDBJ databases">
        <authorList>
            <person name="Grassa J C."/>
        </authorList>
    </citation>
    <scope>NUCLEOTIDE SEQUENCE [LARGE SCALE GENOMIC DNA]</scope>
</reference>
<dbReference type="EMBL" id="UZAU01000613">
    <property type="status" value="NOT_ANNOTATED_CDS"/>
    <property type="molecule type" value="Genomic_DNA"/>
</dbReference>
<proteinExistence type="predicted"/>
<sequence>MAKRGKMARKGNPKGKKTDPSSSNRVIKTRYMDAVSVSLAQTFPNKISFIDEHDHEVELEVQYEWIPLGKQVWVPKKQPTFKEIETDADGFQKVVKGKQVKVEKEHGETDVHNRFQILDNENEQGIIYNMGEGGDPSTFNGSIPMFELGKFHVTFVYGFNDEKRREELWADLEGLAEKIKESCLVMGDFYKILFANERVGRKAHALPSQSFKDCVVQCSLEDLKYSGAFLTWNNKQKPDERIYSKIDRAMINPSWMNSFPSLEAVFLLEMSFDHRHILVSIYKNNNTGKKPFRYINIWKPNPQFESMVVDSWRIGVLGSRMYQVVVKLRRLKEVLKKLNREGIIHNKIFSIEDEAGNWRDSPEGVQKAFLDYYLGLLGTLPNRRQVHQSVMDIGPKLNDTHRGIIYTPYSVDEDCWQTVGVDIEEVVLSFLNSGKILKEINATTMTLIPKTVCPESMEYFSRIFKKIGDWPGFKFHDRCASLRLNHLCFVDDLLVFCNGDFISVMLMLKGLKLFSSTSGLVPNAQKTTVYCSGMLELEVNRILEASSFSRSTLRFRSFLWKGIQESAGSGLVAWERICQPKNAGGLGFRNIKNWNISAM</sequence>
<feature type="region of interest" description="Disordered" evidence="1">
    <location>
        <begin position="1"/>
        <end position="24"/>
    </location>
</feature>
<dbReference type="InterPro" id="IPR036691">
    <property type="entry name" value="Endo/exonu/phosph_ase_sf"/>
</dbReference>
<dbReference type="Gene3D" id="3.60.10.10">
    <property type="entry name" value="Endonuclease/exonuclease/phosphatase"/>
    <property type="match status" value="1"/>
</dbReference>
<evidence type="ECO:0000313" key="2">
    <source>
        <dbReference type="EnsemblPlants" id="cds.evm.model.06.1494"/>
    </source>
</evidence>
<dbReference type="EnsemblPlants" id="evm.model.06.1494">
    <property type="protein sequence ID" value="cds.evm.model.06.1494"/>
    <property type="gene ID" value="evm.TU.06.1494"/>
</dbReference>
<accession>A0A803PUR3</accession>
<name>A0A803PUR3_CANSA</name>
<dbReference type="PANTHER" id="PTHR33710:SF81">
    <property type="entry name" value="ENDONUCLEASE_EXONUCLEASE_PHOSPHATASE DOMAIN-CONTAINING PROTEIN"/>
    <property type="match status" value="1"/>
</dbReference>
<dbReference type="PANTHER" id="PTHR33710">
    <property type="entry name" value="BNAC02G09200D PROTEIN"/>
    <property type="match status" value="1"/>
</dbReference>
<evidence type="ECO:0000256" key="1">
    <source>
        <dbReference type="SAM" id="MobiDB-lite"/>
    </source>
</evidence>
<evidence type="ECO:0000313" key="3">
    <source>
        <dbReference type="Proteomes" id="UP000596661"/>
    </source>
</evidence>
<dbReference type="SUPFAM" id="SSF56219">
    <property type="entry name" value="DNase I-like"/>
    <property type="match status" value="1"/>
</dbReference>
<dbReference type="AlphaFoldDB" id="A0A803PUR3"/>
<dbReference type="Proteomes" id="UP000596661">
    <property type="component" value="Chromosome 6"/>
</dbReference>
<evidence type="ECO:0008006" key="4">
    <source>
        <dbReference type="Google" id="ProtNLM"/>
    </source>
</evidence>
<dbReference type="Gramene" id="evm.model.06.1494">
    <property type="protein sequence ID" value="cds.evm.model.06.1494"/>
    <property type="gene ID" value="evm.TU.06.1494"/>
</dbReference>
<reference evidence="2" key="2">
    <citation type="submission" date="2021-03" db="UniProtKB">
        <authorList>
            <consortium name="EnsemblPlants"/>
        </authorList>
    </citation>
    <scope>IDENTIFICATION</scope>
</reference>
<keyword evidence="3" id="KW-1185">Reference proteome</keyword>
<protein>
    <recommendedName>
        <fullName evidence="4">Reverse transcriptase domain-containing protein</fullName>
    </recommendedName>
</protein>
<organism evidence="2 3">
    <name type="scientific">Cannabis sativa</name>
    <name type="common">Hemp</name>
    <name type="synonym">Marijuana</name>
    <dbReference type="NCBI Taxonomy" id="3483"/>
    <lineage>
        <taxon>Eukaryota</taxon>
        <taxon>Viridiplantae</taxon>
        <taxon>Streptophyta</taxon>
        <taxon>Embryophyta</taxon>
        <taxon>Tracheophyta</taxon>
        <taxon>Spermatophyta</taxon>
        <taxon>Magnoliopsida</taxon>
        <taxon>eudicotyledons</taxon>
        <taxon>Gunneridae</taxon>
        <taxon>Pentapetalae</taxon>
        <taxon>rosids</taxon>
        <taxon>fabids</taxon>
        <taxon>Rosales</taxon>
        <taxon>Cannabaceae</taxon>
        <taxon>Cannabis</taxon>
    </lineage>
</organism>
<feature type="compositionally biased region" description="Basic residues" evidence="1">
    <location>
        <begin position="1"/>
        <end position="15"/>
    </location>
</feature>